<dbReference type="EC" id="3.1.1.23" evidence="2"/>
<dbReference type="PANTHER" id="PTHR43798:SF5">
    <property type="entry name" value="MONOACYLGLYCEROL LIPASE ABHD6"/>
    <property type="match status" value="1"/>
</dbReference>
<dbReference type="GO" id="GO:0031966">
    <property type="term" value="C:mitochondrial membrane"/>
    <property type="evidence" value="ECO:0007669"/>
    <property type="project" value="UniProtKB-SubCell"/>
</dbReference>
<evidence type="ECO:0000256" key="4">
    <source>
        <dbReference type="ARBA" id="ARBA00037874"/>
    </source>
</evidence>
<dbReference type="EMBL" id="KQ978390">
    <property type="protein sequence ID" value="KYM94309.1"/>
    <property type="molecule type" value="Genomic_DNA"/>
</dbReference>
<evidence type="ECO:0000256" key="5">
    <source>
        <dbReference type="ARBA" id="ARBA00046308"/>
    </source>
</evidence>
<protein>
    <recommendedName>
        <fullName evidence="2">acylglycerol lipase</fullName>
        <ecNumber evidence="2">3.1.1.23</ecNumber>
    </recommendedName>
</protein>
<dbReference type="AlphaFoldDB" id="A0A151I820"/>
<comment type="function">
    <text evidence="7">Lipase that preferentially hydrolysis medium-chain saturated monoacylglycerols including 2-arachidonoylglycerol. Through 2-arachidonoylglycerol degradation may regulate endocannabinoid signaling pathways. Also has a lysophosphatidyl lipase activity with a preference for lysophosphatidylglycerol among other lysophospholipids. Also able to degrade bis(monoacylglycero)phosphate (BMP) and constitutes the major enzyme for BMP catabolism. BMP, also known as lysobisphosphatidic acid, is enriched in late endosomes and lysosomes and plays a key role in the formation of intraluminal vesicles and in lipid sorting.</text>
</comment>
<evidence type="ECO:0000313" key="9">
    <source>
        <dbReference type="EMBL" id="KYM94309.1"/>
    </source>
</evidence>
<evidence type="ECO:0000256" key="6">
    <source>
        <dbReference type="ARBA" id="ARBA00047662"/>
    </source>
</evidence>
<organism evidence="9 10">
    <name type="scientific">Cyphomyrmex costatus</name>
    <dbReference type="NCBI Taxonomy" id="456900"/>
    <lineage>
        <taxon>Eukaryota</taxon>
        <taxon>Metazoa</taxon>
        <taxon>Ecdysozoa</taxon>
        <taxon>Arthropoda</taxon>
        <taxon>Hexapoda</taxon>
        <taxon>Insecta</taxon>
        <taxon>Pterygota</taxon>
        <taxon>Neoptera</taxon>
        <taxon>Endopterygota</taxon>
        <taxon>Hymenoptera</taxon>
        <taxon>Apocrita</taxon>
        <taxon>Aculeata</taxon>
        <taxon>Formicoidea</taxon>
        <taxon>Formicidae</taxon>
        <taxon>Myrmicinae</taxon>
        <taxon>Cyphomyrmex</taxon>
    </lineage>
</organism>
<dbReference type="GO" id="GO:0047372">
    <property type="term" value="F:monoacylglycerol lipase activity"/>
    <property type="evidence" value="ECO:0007669"/>
    <property type="project" value="UniProtKB-EC"/>
</dbReference>
<comment type="catalytic activity">
    <reaction evidence="1">
        <text>Hydrolyzes glycerol monoesters of long-chain fatty acids.</text>
        <dbReference type="EC" id="3.1.1.23"/>
    </reaction>
</comment>
<dbReference type="GO" id="GO:0005765">
    <property type="term" value="C:lysosomal membrane"/>
    <property type="evidence" value="ECO:0007669"/>
    <property type="project" value="UniProtKB-SubCell"/>
</dbReference>
<comment type="subcellular location">
    <subcellularLocation>
        <location evidence="3">Late endosome membrane</location>
        <topology evidence="3">Single-pass type II membrane protein</topology>
    </subcellularLocation>
    <subcellularLocation>
        <location evidence="4">Lysosome membrane</location>
        <topology evidence="4">Single-pass type II membrane protein</topology>
    </subcellularLocation>
    <subcellularLocation>
        <location evidence="5">Mitochondrion membrane</location>
        <topology evidence="5">Single-pass type II membrane protein</topology>
    </subcellularLocation>
</comment>
<evidence type="ECO:0000313" key="10">
    <source>
        <dbReference type="Proteomes" id="UP000078542"/>
    </source>
</evidence>
<gene>
    <name evidence="9" type="ORF">ALC62_15082</name>
</gene>
<dbReference type="Gene3D" id="3.40.50.1820">
    <property type="entry name" value="alpha/beta hydrolase"/>
    <property type="match status" value="1"/>
</dbReference>
<comment type="catalytic activity">
    <reaction evidence="6">
        <text>1-dodecanoylglycerol + H2O = dodecanoate + glycerol + H(+)</text>
        <dbReference type="Rhea" id="RHEA:44316"/>
        <dbReference type="ChEBI" id="CHEBI:15377"/>
        <dbReference type="ChEBI" id="CHEBI:15378"/>
        <dbReference type="ChEBI" id="CHEBI:17754"/>
        <dbReference type="ChEBI" id="CHEBI:18262"/>
        <dbReference type="ChEBI" id="CHEBI:75539"/>
    </reaction>
</comment>
<dbReference type="PRINTS" id="PR00111">
    <property type="entry name" value="ABHYDROLASE"/>
</dbReference>
<evidence type="ECO:0000256" key="2">
    <source>
        <dbReference type="ARBA" id="ARBA00013254"/>
    </source>
</evidence>
<dbReference type="InterPro" id="IPR050266">
    <property type="entry name" value="AB_hydrolase_sf"/>
</dbReference>
<feature type="domain" description="AB hydrolase-1" evidence="8">
    <location>
        <begin position="489"/>
        <end position="597"/>
    </location>
</feature>
<dbReference type="PANTHER" id="PTHR43798">
    <property type="entry name" value="MONOACYLGLYCEROL LIPASE"/>
    <property type="match status" value="1"/>
</dbReference>
<keyword evidence="9" id="KW-0378">Hydrolase</keyword>
<evidence type="ECO:0000259" key="8">
    <source>
        <dbReference type="Pfam" id="PF00561"/>
    </source>
</evidence>
<dbReference type="InterPro" id="IPR000073">
    <property type="entry name" value="AB_hydrolase_1"/>
</dbReference>
<proteinExistence type="predicted"/>
<name>A0A151I820_9HYME</name>
<keyword evidence="10" id="KW-1185">Reference proteome</keyword>
<dbReference type="InterPro" id="IPR029058">
    <property type="entry name" value="AB_hydrolase_fold"/>
</dbReference>
<evidence type="ECO:0000256" key="3">
    <source>
        <dbReference type="ARBA" id="ARBA00037797"/>
    </source>
</evidence>
<evidence type="ECO:0000256" key="1">
    <source>
        <dbReference type="ARBA" id="ARBA00001613"/>
    </source>
</evidence>
<dbReference type="SUPFAM" id="SSF53474">
    <property type="entry name" value="alpha/beta-Hydrolases"/>
    <property type="match status" value="1"/>
</dbReference>
<accession>A0A151I820</accession>
<dbReference type="Proteomes" id="UP000078542">
    <property type="component" value="Unassembled WGS sequence"/>
</dbReference>
<dbReference type="GO" id="GO:0031902">
    <property type="term" value="C:late endosome membrane"/>
    <property type="evidence" value="ECO:0007669"/>
    <property type="project" value="UniProtKB-SubCell"/>
</dbReference>
<dbReference type="STRING" id="456900.A0A151I820"/>
<sequence>MATEKEEIPVGSPWYGKVFECWRNRNRVSPGRIELPDCDFFIVAPRRTLRVLRPTLKSGWYYESTAVNRTESVNDNFFNRWTRRPHPSGNCRCSFRQSIGALSTTEERISAELNHIRTSLCEAEKNARGIEELEQRVSVNLQKLRDTAELSDCVNETTVSSTLMTDPQSFEQSTKQQIVKDLERYINTLLEEVLDDTVKHITRVEKENVQRSWQQTKNNLMKSQSDKSKEKIPIKKDENDSFIDINPRLLEDKTQEEWITENECKTQFARVSISEGYVNPAFVGSTDELASLDFDCSATKHSLYLGISTERIPSEKLDCVDSGINSVETIEFQLSDQEPSFEQSLLRIIDEKLGRGSVTNNSEEDSLEKNLQKVVLVEEEREIDSQEIVQTSSKLETSSIDPDWKVERLEDTANMDCNFEKLRLEFQSNDRDSSPNDETLLKIDVKLTESSPIELNDYKKWVEFDEISSQENTKLNLCDSVTLRRIKKPTIVFLHGFGSSAEVFEHQLQYFSSLGYPCIAPDMLGHGMSSAPRRSRDYHFNKLLKDLDAVLHYYAFKPGEKCVLVAHNYGCSFATALACKYDSNIHQLVLISGGGPTPLAPPSTECAGHCCLRAILAPLLMCGFHRDILYSARGRQHPYCGQESMKQWPSHMKYILKGMNWPQGDYAFHRKVCTPTLLVHGLRDNKVSLVQECQMERKYYTMVKAFLEAIPMAGHNPMTECPQQLNHMIHCFIDLWKNKKWQ</sequence>
<dbReference type="GO" id="GO:0046464">
    <property type="term" value="P:acylglycerol catabolic process"/>
    <property type="evidence" value="ECO:0007669"/>
    <property type="project" value="TreeGrafter"/>
</dbReference>
<reference evidence="9 10" key="1">
    <citation type="submission" date="2016-03" db="EMBL/GenBank/DDBJ databases">
        <title>Cyphomyrmex costatus WGS genome.</title>
        <authorList>
            <person name="Nygaard S."/>
            <person name="Hu H."/>
            <person name="Boomsma J."/>
            <person name="Zhang G."/>
        </authorList>
    </citation>
    <scope>NUCLEOTIDE SEQUENCE [LARGE SCALE GENOMIC DNA]</scope>
    <source>
        <strain evidence="9">MS0001</strain>
        <tissue evidence="9">Whole body</tissue>
    </source>
</reference>
<dbReference type="Pfam" id="PF00561">
    <property type="entry name" value="Abhydrolase_1"/>
    <property type="match status" value="1"/>
</dbReference>
<evidence type="ECO:0000256" key="7">
    <source>
        <dbReference type="ARBA" id="ARBA00049568"/>
    </source>
</evidence>